<dbReference type="Gene3D" id="2.180.10.10">
    <property type="entry name" value="RHS repeat-associated core"/>
    <property type="match status" value="1"/>
</dbReference>
<evidence type="ECO:0000313" key="2">
    <source>
        <dbReference type="Proteomes" id="UP000326344"/>
    </source>
</evidence>
<dbReference type="Proteomes" id="UP000326344">
    <property type="component" value="Unassembled WGS sequence"/>
</dbReference>
<dbReference type="PROSITE" id="PS51257">
    <property type="entry name" value="PROKAR_LIPOPROTEIN"/>
    <property type="match status" value="1"/>
</dbReference>
<keyword evidence="2" id="KW-1185">Reference proteome</keyword>
<name>A0A5N1JFI6_9BACT</name>
<organism evidence="1 2">
    <name type="scientific">Larkinella humicola</name>
    <dbReference type="NCBI Taxonomy" id="2607654"/>
    <lineage>
        <taxon>Bacteria</taxon>
        <taxon>Pseudomonadati</taxon>
        <taxon>Bacteroidota</taxon>
        <taxon>Cytophagia</taxon>
        <taxon>Cytophagales</taxon>
        <taxon>Spirosomataceae</taxon>
        <taxon>Larkinella</taxon>
    </lineage>
</organism>
<dbReference type="EMBL" id="VTWS01000006">
    <property type="protein sequence ID" value="KAA9349400.1"/>
    <property type="molecule type" value="Genomic_DNA"/>
</dbReference>
<evidence type="ECO:0000313" key="1">
    <source>
        <dbReference type="EMBL" id="KAA9349400.1"/>
    </source>
</evidence>
<proteinExistence type="predicted"/>
<gene>
    <name evidence="1" type="ORF">F0P93_23720</name>
</gene>
<accession>A0A5N1JFI6</accession>
<reference evidence="1 2" key="1">
    <citation type="submission" date="2019-09" db="EMBL/GenBank/DDBJ databases">
        <title>Genome Sequence of Larkinella sp MA1.</title>
        <authorList>
            <person name="Srinivasan S."/>
        </authorList>
    </citation>
    <scope>NUCLEOTIDE SEQUENCE [LARGE SCALE GENOMIC DNA]</scope>
    <source>
        <strain evidence="1 2">MA1</strain>
    </source>
</reference>
<dbReference type="AlphaFoldDB" id="A0A5N1JFI6"/>
<comment type="caution">
    <text evidence="1">The sequence shown here is derived from an EMBL/GenBank/DDBJ whole genome shotgun (WGS) entry which is preliminary data.</text>
</comment>
<sequence length="287" mass="33199">MKNTVTNYGLILTLCVAIFGCKPRNEETAPIPSCRIVSVLLKSTSTSDRLIRDEETIRVGGKDVNVSFYKESFYTYDPQGRLIREKDRVVTGDSTVVEYDYSPGLMLKQTTSYSRQWGTHVFIDSIVLNTQGLAESKFYQQKVKYDSEGYLTEQMLSGSIQFVGQVVNGNLVKEYKYLDGLYVYKYEYDLTRSGLSPIYTFWGFESRNLLMHESIELADFNRLPVYSTDYSYEFDEEGRVKRKIAHSEKRMGWPYDAKVHTVVFDYEYDCSSSSLHFKLPPKNAEQF</sequence>
<dbReference type="RefSeq" id="WP_150880213.1">
    <property type="nucleotide sequence ID" value="NZ_VTWS01000006.1"/>
</dbReference>
<protein>
    <submittedName>
        <fullName evidence="1">Uncharacterized protein</fullName>
    </submittedName>
</protein>